<feature type="domain" description="CBS" evidence="3">
    <location>
        <begin position="17"/>
        <end position="77"/>
    </location>
</feature>
<evidence type="ECO:0000259" key="3">
    <source>
        <dbReference type="PROSITE" id="PS51371"/>
    </source>
</evidence>
<dbReference type="EMBL" id="CP042425">
    <property type="protein sequence ID" value="QEL16739.1"/>
    <property type="molecule type" value="Genomic_DNA"/>
</dbReference>
<accession>A0A5C1ABI4</accession>
<evidence type="ECO:0000313" key="5">
    <source>
        <dbReference type="Proteomes" id="UP000324974"/>
    </source>
</evidence>
<proteinExistence type="predicted"/>
<dbReference type="Pfam" id="PF00571">
    <property type="entry name" value="CBS"/>
    <property type="match status" value="2"/>
</dbReference>
<keyword evidence="5" id="KW-1185">Reference proteome</keyword>
<sequence length="212" mass="22908">MDKLRKPLYDLSARDLMCRDLTVIRETAPVQEAAAALRRAAVHGAPVVDLDGRCVGVLTLTDLLNHATPRAGTPHPLPIACPFQDRVAGGHGEVICQLPDRACTLQRHQRTPAGQDRIVCRDPHTVATDWQVFDVESLPPEDVAHVMTPDPVTIDETADVRSIARRMTDAGIHRVIVVDAEARPVGVVSGTDLIAAIAYAVEPTRADLCGWG</sequence>
<protein>
    <recommendedName>
        <fullName evidence="3">CBS domain-containing protein</fullName>
    </recommendedName>
</protein>
<dbReference type="SMART" id="SM00116">
    <property type="entry name" value="CBS"/>
    <property type="match status" value="2"/>
</dbReference>
<feature type="domain" description="CBS" evidence="3">
    <location>
        <begin position="147"/>
        <end position="208"/>
    </location>
</feature>
<keyword evidence="1 2" id="KW-0129">CBS domain</keyword>
<dbReference type="OrthoDB" id="275061at2"/>
<reference evidence="5" key="1">
    <citation type="submission" date="2019-08" db="EMBL/GenBank/DDBJ databases">
        <title>Limnoglobus roseus gen. nov., sp. nov., a novel freshwater planctomycete with a giant genome from the family Gemmataceae.</title>
        <authorList>
            <person name="Kulichevskaya I.S."/>
            <person name="Naumoff D.G."/>
            <person name="Miroshnikov K."/>
            <person name="Ivanova A."/>
            <person name="Philippov D.A."/>
            <person name="Hakobyan A."/>
            <person name="Rijpstra I.C."/>
            <person name="Sinninghe Damste J.S."/>
            <person name="Liesack W."/>
            <person name="Dedysh S.N."/>
        </authorList>
    </citation>
    <scope>NUCLEOTIDE SEQUENCE [LARGE SCALE GENOMIC DNA]</scope>
    <source>
        <strain evidence="5">PX52</strain>
    </source>
</reference>
<dbReference type="InterPro" id="IPR000644">
    <property type="entry name" value="CBS_dom"/>
</dbReference>
<dbReference type="InterPro" id="IPR051257">
    <property type="entry name" value="Diverse_CBS-Domain"/>
</dbReference>
<organism evidence="4 5">
    <name type="scientific">Limnoglobus roseus</name>
    <dbReference type="NCBI Taxonomy" id="2598579"/>
    <lineage>
        <taxon>Bacteria</taxon>
        <taxon>Pseudomonadati</taxon>
        <taxon>Planctomycetota</taxon>
        <taxon>Planctomycetia</taxon>
        <taxon>Gemmatales</taxon>
        <taxon>Gemmataceae</taxon>
        <taxon>Limnoglobus</taxon>
    </lineage>
</organism>
<dbReference type="Gene3D" id="3.10.580.10">
    <property type="entry name" value="CBS-domain"/>
    <property type="match status" value="2"/>
</dbReference>
<dbReference type="PANTHER" id="PTHR43080">
    <property type="entry name" value="CBS DOMAIN-CONTAINING PROTEIN CBSX3, MITOCHONDRIAL"/>
    <property type="match status" value="1"/>
</dbReference>
<dbReference type="SUPFAM" id="SSF54631">
    <property type="entry name" value="CBS-domain pair"/>
    <property type="match status" value="1"/>
</dbReference>
<evidence type="ECO:0000256" key="1">
    <source>
        <dbReference type="ARBA" id="ARBA00023122"/>
    </source>
</evidence>
<dbReference type="PROSITE" id="PS51371">
    <property type="entry name" value="CBS"/>
    <property type="match status" value="2"/>
</dbReference>
<dbReference type="PANTHER" id="PTHR43080:SF26">
    <property type="entry name" value="REGULATORY PROTEIN"/>
    <property type="match status" value="1"/>
</dbReference>
<dbReference type="KEGG" id="lrs:PX52LOC_03705"/>
<gene>
    <name evidence="4" type="ORF">PX52LOC_03705</name>
</gene>
<evidence type="ECO:0000313" key="4">
    <source>
        <dbReference type="EMBL" id="QEL16739.1"/>
    </source>
</evidence>
<dbReference type="Proteomes" id="UP000324974">
    <property type="component" value="Chromosome"/>
</dbReference>
<evidence type="ECO:0000256" key="2">
    <source>
        <dbReference type="PROSITE-ProRule" id="PRU00703"/>
    </source>
</evidence>
<dbReference type="RefSeq" id="WP_149111426.1">
    <property type="nucleotide sequence ID" value="NZ_CP042425.1"/>
</dbReference>
<name>A0A5C1ABI4_9BACT</name>
<dbReference type="InterPro" id="IPR046342">
    <property type="entry name" value="CBS_dom_sf"/>
</dbReference>
<dbReference type="AlphaFoldDB" id="A0A5C1ABI4"/>